<evidence type="ECO:0000313" key="2">
    <source>
        <dbReference type="Proteomes" id="UP000189542"/>
    </source>
</evidence>
<name>A0A1V2N7R5_9HYPH</name>
<dbReference type="EMBL" id="LVWB01000012">
    <property type="protein sequence ID" value="ONI58935.1"/>
    <property type="molecule type" value="Genomic_DNA"/>
</dbReference>
<comment type="caution">
    <text evidence="1">The sequence shown here is derived from an EMBL/GenBank/DDBJ whole genome shotgun (WGS) entry which is preliminary data.</text>
</comment>
<proteinExistence type="predicted"/>
<dbReference type="AlphaFoldDB" id="A0A1V2N7R5"/>
<organism evidence="1 2">
    <name type="scientific">Candidatus Liberibacter solanacearum</name>
    <dbReference type="NCBI Taxonomy" id="556287"/>
    <lineage>
        <taxon>Bacteria</taxon>
        <taxon>Pseudomonadati</taxon>
        <taxon>Pseudomonadota</taxon>
        <taxon>Alphaproteobacteria</taxon>
        <taxon>Hyphomicrobiales</taxon>
        <taxon>Rhizobiaceae</taxon>
        <taxon>Liberibacter</taxon>
    </lineage>
</organism>
<gene>
    <name evidence="1" type="ORF">AYO25_03790</name>
</gene>
<reference evidence="1 2" key="1">
    <citation type="journal article" date="2017" name="PLoS ONE">
        <title>Genomic sequence of 'Candidatus Liberibacter solanacearum' haplotype C and its comparison with haplotype A and B genomes.</title>
        <authorList>
            <person name="Wang J."/>
            <person name="Haapalainen M."/>
            <person name="Schott T."/>
            <person name="Thompson S.M."/>
            <person name="Smith G.R."/>
            <person name="Nissinen A.I."/>
            <person name="Pirhonen M."/>
        </authorList>
    </citation>
    <scope>NUCLEOTIDE SEQUENCE [LARGE SCALE GENOMIC DNA]</scope>
    <source>
        <strain evidence="1 2">FIN111</strain>
    </source>
</reference>
<dbReference type="Proteomes" id="UP000189542">
    <property type="component" value="Unassembled WGS sequence"/>
</dbReference>
<evidence type="ECO:0000313" key="1">
    <source>
        <dbReference type="EMBL" id="ONI58935.1"/>
    </source>
</evidence>
<accession>A0A1V2N7R5</accession>
<sequence>MDEQDIPKAINSFIDTKIKPHYTKLIESTSDPDARRGLLLHSEEALRGYRTKGLNYESGVRIIRSQSHANSIASNGATSLRLDGSDDNYRKQESLLLQAIDSSPMDVGHKIKALNKGLSELAQGQVDHVAFNNPAKFKPLFKIESKPGTPLTGKETIEELVDNAPVEVVSPHGNIAVASGDPCYGWKHLSEAQKHSVVQRLSSSHTAGKQEERSRVGTLLKDDTSFLRRGIVPESAKDPALSEDYLRQLWGDTTGRRMSAELQTGIDLAPIINQLFLMPPEQAEVELAKLKPDPKNLIGAEFKNKLYADMVKSVHQNNKERKEHPIKWAIDNGLSQEFPDDSAQWGAFFVHRRGVSQTMEKLYGVKSPLLTKEEGRKLTAFLDGKESADVVSHLGAYAEHIGGLNNPPWIETMESLEHPVIGKTGLLLDHNPDDAGYMIRGYKYLTRNRGRSIRDEAGERFDAWFKERFRQKYGEVFASLGDYGDARFDDVCQQAMYHLAGQLLATKGYNFNDAPEKTVFEWLLRQPASAYDKNLEHSFKAIVGNTPVPMGDLGSSLIPPRGMSPEDFTNTFVTAVQRAFKEAGVSDRGHGYENAGSTPDGTAHYRVTLGREYVRNLKTGKRLKIEVAPDKSEAEQAIDRMFKNTTTIMEEHKTNTVKRLLKSQQEDNK</sequence>
<protein>
    <submittedName>
        <fullName evidence="1">Uncharacterized protein</fullName>
    </submittedName>
</protein>